<dbReference type="OrthoDB" id="9772884at2"/>
<feature type="transmembrane region" description="Helical" evidence="1">
    <location>
        <begin position="226"/>
        <end position="246"/>
    </location>
</feature>
<feature type="transmembrane region" description="Helical" evidence="1">
    <location>
        <begin position="419"/>
        <end position="437"/>
    </location>
</feature>
<feature type="transmembrane region" description="Helical" evidence="1">
    <location>
        <begin position="546"/>
        <end position="564"/>
    </location>
</feature>
<gene>
    <name evidence="2" type="ORF">JCM15548_11961</name>
</gene>
<dbReference type="InterPro" id="IPR018580">
    <property type="entry name" value="Uncharacterised_YfhO"/>
</dbReference>
<feature type="transmembrane region" description="Helical" evidence="1">
    <location>
        <begin position="119"/>
        <end position="142"/>
    </location>
</feature>
<evidence type="ECO:0008006" key="4">
    <source>
        <dbReference type="Google" id="ProtNLM"/>
    </source>
</evidence>
<sequence length="852" mass="96340">MDKIKPLLPYLAAIAFFIVITLIYFSPVLEGKKLPQMDNTHAIGMAQELVELEDETGERAQWTNSMFGGMPAYQIKADASANLFSYVNRAVRLGLPYHTVAIVFLYLLGFFILMRSMGFSHWLSIIGSLAFAFGSYNFIIIIAGHITKAYAIALMAPVIGGILYTYNKNKWGGALFTAVALGSEIAYNHVQITYYLALLVLILILDRLYRAIVDKTFPDFLQRTGLLAVAAVLAIMPNISNLWTTYEYGQESMRGQSLLAEETTQKKVSGLDPDYAFAWSYGKAETLTLLIPNFHGGASEPIGQDPDLGDGLQQRIAGFLSQKGINYGQQQPQFVNQLANEILQQSKYWGSKPFTSGPVYVGAIVCFLFVLALFFYQGREKWWLLAGTILSILLAWGNNLEWFNLFLFDHFPLYNKFRTVEMTLVLAALTMPVLALLGLKKVTETPQIIRENPNKFLLALGLTGGVALIFYLIPGSFLNFISEQELNAINAQKAANPDQAFIYDLFVQEMQFMRTNLLKTDAFRSLIFIALASGSLWFFSRNSISVKYLLPGLAILILVDLWGVDKRYLNNEHFESKRMVNQPFTATAADKMVLEDKDPNYRVFSVYRNPFNEVHTSYFHKSIGGYHGAKLQRYQDVIDWYIQNDLQVLRRMMQQSQPNEAIQTALQKMPVLNMLNTRYVIHNPEEEPVRNPFAMGNAWLVNDVLTVTSTRDEIEALAEVNLSETAIVHSEFAGILENQTVGAESGTIELTDYHPEKLTYQSETGSAQLAVFSEIYYNKGWKAFVNDTEVPVLRVNYLLRGIFVPGGTNTIEFRFEPASYRYGKALAYFGSVLILVLMVAWFIRRRKEQKRS</sequence>
<protein>
    <recommendedName>
        <fullName evidence="4">Bacterial membrane protein YfhO</fullName>
    </recommendedName>
</protein>
<feature type="transmembrane region" description="Helical" evidence="1">
    <location>
        <begin position="186"/>
        <end position="205"/>
    </location>
</feature>
<keyword evidence="1" id="KW-0472">Membrane</keyword>
<feature type="transmembrane region" description="Helical" evidence="1">
    <location>
        <begin position="457"/>
        <end position="477"/>
    </location>
</feature>
<comment type="caution">
    <text evidence="2">The sequence shown here is derived from an EMBL/GenBank/DDBJ whole genome shotgun (WGS) entry which is preliminary data.</text>
</comment>
<dbReference type="PANTHER" id="PTHR38454">
    <property type="entry name" value="INTEGRAL MEMBRANE PROTEIN-RELATED"/>
    <property type="match status" value="1"/>
</dbReference>
<feature type="transmembrane region" description="Helical" evidence="1">
    <location>
        <begin position="357"/>
        <end position="375"/>
    </location>
</feature>
<dbReference type="AlphaFoldDB" id="A0A0E9LX70"/>
<reference evidence="2 3" key="1">
    <citation type="journal article" date="2015" name="Microbes Environ.">
        <title>Distribution and evolution of nitrogen fixation genes in the phylum bacteroidetes.</title>
        <authorList>
            <person name="Inoue J."/>
            <person name="Oshima K."/>
            <person name="Suda W."/>
            <person name="Sakamoto M."/>
            <person name="Iino T."/>
            <person name="Noda S."/>
            <person name="Hongoh Y."/>
            <person name="Hattori M."/>
            <person name="Ohkuma M."/>
        </authorList>
    </citation>
    <scope>NUCLEOTIDE SEQUENCE [LARGE SCALE GENOMIC DNA]</scope>
    <source>
        <strain evidence="2">JCM 15548</strain>
    </source>
</reference>
<keyword evidence="1" id="KW-0812">Transmembrane</keyword>
<name>A0A0E9LX70_9BACT</name>
<dbReference type="Pfam" id="PF09586">
    <property type="entry name" value="YfhO"/>
    <property type="match status" value="1"/>
</dbReference>
<organism evidence="2 3">
    <name type="scientific">Geofilum rubicundum JCM 15548</name>
    <dbReference type="NCBI Taxonomy" id="1236989"/>
    <lineage>
        <taxon>Bacteria</taxon>
        <taxon>Pseudomonadati</taxon>
        <taxon>Bacteroidota</taxon>
        <taxon>Bacteroidia</taxon>
        <taxon>Marinilabiliales</taxon>
        <taxon>Marinilabiliaceae</taxon>
        <taxon>Geofilum</taxon>
    </lineage>
</organism>
<feature type="transmembrane region" description="Helical" evidence="1">
    <location>
        <begin position="149"/>
        <end position="166"/>
    </location>
</feature>
<feature type="transmembrane region" description="Helical" evidence="1">
    <location>
        <begin position="95"/>
        <end position="113"/>
    </location>
</feature>
<keyword evidence="3" id="KW-1185">Reference proteome</keyword>
<evidence type="ECO:0000313" key="3">
    <source>
        <dbReference type="Proteomes" id="UP000032900"/>
    </source>
</evidence>
<keyword evidence="1" id="KW-1133">Transmembrane helix</keyword>
<dbReference type="STRING" id="1236989.JCM15548_11961"/>
<accession>A0A0E9LX70</accession>
<evidence type="ECO:0000256" key="1">
    <source>
        <dbReference type="SAM" id="Phobius"/>
    </source>
</evidence>
<feature type="transmembrane region" description="Helical" evidence="1">
    <location>
        <begin position="825"/>
        <end position="843"/>
    </location>
</feature>
<proteinExistence type="predicted"/>
<feature type="transmembrane region" description="Helical" evidence="1">
    <location>
        <begin position="6"/>
        <end position="25"/>
    </location>
</feature>
<feature type="transmembrane region" description="Helical" evidence="1">
    <location>
        <begin position="382"/>
        <end position="399"/>
    </location>
</feature>
<evidence type="ECO:0000313" key="2">
    <source>
        <dbReference type="EMBL" id="GAO29741.1"/>
    </source>
</evidence>
<dbReference type="Proteomes" id="UP000032900">
    <property type="component" value="Unassembled WGS sequence"/>
</dbReference>
<dbReference type="EMBL" id="BAZW01000012">
    <property type="protein sequence ID" value="GAO29741.1"/>
    <property type="molecule type" value="Genomic_DNA"/>
</dbReference>
<feature type="transmembrane region" description="Helical" evidence="1">
    <location>
        <begin position="522"/>
        <end position="539"/>
    </location>
</feature>
<dbReference type="PANTHER" id="PTHR38454:SF1">
    <property type="entry name" value="INTEGRAL MEMBRANE PROTEIN"/>
    <property type="match status" value="1"/>
</dbReference>